<gene>
    <name evidence="1" type="ORF">C5U62_03450</name>
</gene>
<dbReference type="Proteomes" id="UP000244178">
    <property type="component" value="Unassembled WGS sequence"/>
</dbReference>
<dbReference type="PROSITE" id="PS51257">
    <property type="entry name" value="PROKAR_LIPOPROTEIN"/>
    <property type="match status" value="1"/>
</dbReference>
<proteinExistence type="predicted"/>
<dbReference type="AlphaFoldDB" id="A0A2T6GTU3"/>
<reference evidence="1 2" key="1">
    <citation type="submission" date="2018-03" db="EMBL/GenBank/DDBJ databases">
        <title>Draft genome sequence of the plant growth promoting rhizobacterium Pseudomonas protegens strain BNJ-SS-45 isolated from wheat (Triticum aestivum) rhizosphere.</title>
        <authorList>
            <person name="Bajpai A."/>
            <person name="Shende K."/>
            <person name="Meena N."/>
            <person name="Upadhyayula S.R."/>
            <person name="Suravajhala P."/>
            <person name="Medicherla K.M."/>
            <person name="Johri B.N."/>
        </authorList>
    </citation>
    <scope>NUCLEOTIDE SEQUENCE [LARGE SCALE GENOMIC DNA]</scope>
    <source>
        <strain evidence="1 2">BNJ-SS-45</strain>
    </source>
</reference>
<comment type="caution">
    <text evidence="1">The sequence shown here is derived from an EMBL/GenBank/DDBJ whole genome shotgun (WGS) entry which is preliminary data.</text>
</comment>
<organism evidence="1 2">
    <name type="scientific">Pseudomonas protegens</name>
    <dbReference type="NCBI Taxonomy" id="380021"/>
    <lineage>
        <taxon>Bacteria</taxon>
        <taxon>Pseudomonadati</taxon>
        <taxon>Pseudomonadota</taxon>
        <taxon>Gammaproteobacteria</taxon>
        <taxon>Pseudomonadales</taxon>
        <taxon>Pseudomonadaceae</taxon>
        <taxon>Pseudomonas</taxon>
    </lineage>
</organism>
<evidence type="ECO:0000313" key="2">
    <source>
        <dbReference type="Proteomes" id="UP000244178"/>
    </source>
</evidence>
<evidence type="ECO:0000313" key="1">
    <source>
        <dbReference type="EMBL" id="PUA47583.1"/>
    </source>
</evidence>
<protein>
    <recommendedName>
        <fullName evidence="3">Lipoprotein</fullName>
    </recommendedName>
</protein>
<name>A0A2T6GTU3_9PSED</name>
<accession>A0A2T6GTU3</accession>
<dbReference type="EMBL" id="PYJM01000001">
    <property type="protein sequence ID" value="PUA47583.1"/>
    <property type="molecule type" value="Genomic_DNA"/>
</dbReference>
<sequence length="291" mass="32531">MKLPCLLLVIFLAGCDKPQDTQPNRLTDTVASLHIPLAATVDEVIANSPVRFGADCLEAVDMCWYEADRQGALLDLSLSQPEGTLELDQVSGLSMAVDGRVSNNIQALNIDLRGLPDNSTHKQNKDLIYRLIGNLKSAGWQTYYFPSDPRIPGAQWHKLDGQESLLGMTPLSHPLFDAKREMSLEEWLGVGTFYDWYLYQGNFIAHVRALRYDSKSAPLETAVYLISVNLMSLDRFWASHFAEHQRAHWKTLLPAQLQALLQRRSQAETRARAAGVTLEEGYAPPAIERGP</sequence>
<evidence type="ECO:0008006" key="3">
    <source>
        <dbReference type="Google" id="ProtNLM"/>
    </source>
</evidence>